<dbReference type="STRING" id="1798500.A3C21_03520"/>
<dbReference type="Proteomes" id="UP000178572">
    <property type="component" value="Unassembled WGS sequence"/>
</dbReference>
<protein>
    <submittedName>
        <fullName evidence="1">Uncharacterized protein</fullName>
    </submittedName>
</protein>
<sequence length="122" mass="13976">MGENSVEIGDLPHLISAWMRMDPKRTLVKNEPKVLKMPYEWNSRLRKFLRDVEGDNMPSSIPSFRNGDFEFPQLPFLHKPPAYVRKSISLSDTAHITSASRFIDPSSGPTAIFLRISHGEFF</sequence>
<evidence type="ECO:0000313" key="1">
    <source>
        <dbReference type="EMBL" id="OGG67395.1"/>
    </source>
</evidence>
<dbReference type="AlphaFoldDB" id="A0A1F6E118"/>
<accession>A0A1F6E118</accession>
<evidence type="ECO:0000313" key="2">
    <source>
        <dbReference type="Proteomes" id="UP000178572"/>
    </source>
</evidence>
<gene>
    <name evidence="1" type="ORF">A3C21_03520</name>
</gene>
<reference evidence="1 2" key="1">
    <citation type="journal article" date="2016" name="Nat. Commun.">
        <title>Thousands of microbial genomes shed light on interconnected biogeochemical processes in an aquifer system.</title>
        <authorList>
            <person name="Anantharaman K."/>
            <person name="Brown C.T."/>
            <person name="Hug L.A."/>
            <person name="Sharon I."/>
            <person name="Castelle C.J."/>
            <person name="Probst A.J."/>
            <person name="Thomas B.C."/>
            <person name="Singh A."/>
            <person name="Wilkins M.J."/>
            <person name="Karaoz U."/>
            <person name="Brodie E.L."/>
            <person name="Williams K.H."/>
            <person name="Hubbard S.S."/>
            <person name="Banfield J.F."/>
        </authorList>
    </citation>
    <scope>NUCLEOTIDE SEQUENCE [LARGE SCALE GENOMIC DNA]</scope>
</reference>
<comment type="caution">
    <text evidence="1">The sequence shown here is derived from an EMBL/GenBank/DDBJ whole genome shotgun (WGS) entry which is preliminary data.</text>
</comment>
<name>A0A1F6E118_9BACT</name>
<organism evidence="1 2">
    <name type="scientific">Candidatus Kaiserbacteria bacterium RIFCSPHIGHO2_02_FULL_59_21</name>
    <dbReference type="NCBI Taxonomy" id="1798500"/>
    <lineage>
        <taxon>Bacteria</taxon>
        <taxon>Candidatus Kaiseribacteriota</taxon>
    </lineage>
</organism>
<dbReference type="EMBL" id="MFLN01000010">
    <property type="protein sequence ID" value="OGG67395.1"/>
    <property type="molecule type" value="Genomic_DNA"/>
</dbReference>
<proteinExistence type="predicted"/>